<dbReference type="RefSeq" id="WP_111928937.1">
    <property type="nucleotide sequence ID" value="NZ_CADFFP010000004.1"/>
</dbReference>
<proteinExistence type="predicted"/>
<dbReference type="Proteomes" id="UP000248918">
    <property type="component" value="Unassembled WGS sequence"/>
</dbReference>
<evidence type="ECO:0000313" key="3">
    <source>
        <dbReference type="Proteomes" id="UP000248918"/>
    </source>
</evidence>
<dbReference type="EMBL" id="QLTK01000001">
    <property type="protein sequence ID" value="RAS38920.1"/>
    <property type="molecule type" value="Genomic_DNA"/>
</dbReference>
<comment type="caution">
    <text evidence="2">The sequence shown here is derived from an EMBL/GenBank/DDBJ whole genome shotgun (WGS) entry which is preliminary data.</text>
</comment>
<evidence type="ECO:0000313" key="2">
    <source>
        <dbReference type="EMBL" id="RAS38920.1"/>
    </source>
</evidence>
<name>A0A329CWV9_9BURK</name>
<reference evidence="2 3" key="1">
    <citation type="submission" date="2018-06" db="EMBL/GenBank/DDBJ databases">
        <title>Genomic Encyclopedia of Type Strains, Phase III (KMG-III): the genomes of soil and plant-associated and newly described type strains.</title>
        <authorList>
            <person name="Whitman W."/>
        </authorList>
    </citation>
    <scope>NUCLEOTIDE SEQUENCE [LARGE SCALE GENOMIC DNA]</scope>
    <source>
        <strain evidence="2 3">LMG 23644</strain>
    </source>
</reference>
<evidence type="ECO:0000256" key="1">
    <source>
        <dbReference type="SAM" id="MobiDB-lite"/>
    </source>
</evidence>
<dbReference type="Pfam" id="PF11876">
    <property type="entry name" value="TsiV"/>
    <property type="match status" value="2"/>
</dbReference>
<organism evidence="2 3">
    <name type="scientific">Paraburkholderia bryophila</name>
    <dbReference type="NCBI Taxonomy" id="420952"/>
    <lineage>
        <taxon>Bacteria</taxon>
        <taxon>Pseudomonadati</taxon>
        <taxon>Pseudomonadota</taxon>
        <taxon>Betaproteobacteria</taxon>
        <taxon>Burkholderiales</taxon>
        <taxon>Burkholderiaceae</taxon>
        <taxon>Paraburkholderia</taxon>
    </lineage>
</organism>
<dbReference type="OrthoDB" id="8986326at2"/>
<sequence>MSNIEVTKPVVLTPLAAYARYLEDLSVRLADNSFAVKPGVIGTVYFAGGSKPEGRRGLLACFDRFDELFGEHLISGKDEDLAKFSKKTAKGIEKIRKVIIDTPEYEQVSVMRSSAPNPLSAPDYQIATLTGRANPIDYESPTGYSVPKGEEMELSFLKFSVPMELVTESEGQEQYEQFLRYVCEQLDVRGGYGGFSAVTAYNYHKWQAQEWAIAERFSGIEVDCCAHFGREEYDPVSFDGEESKNATAMYRYLKPGTKVWRWGFIKSVNWYTLMGDVFVERLGGDAALRAALDRADIQIARINHCTLVRAGPIPRLGAPEEGLPEPYVFVNKVLRVLRNPKPDGLHWYDPQLQNADSGNARVWEARFDLPDAAPIPATPTIVPQPLKREPARHSVRGGSPCPEAGWWQTPAKAGSRRYFEAGEIMPVFAGSSWGETNWIWSADENGS</sequence>
<feature type="region of interest" description="Disordered" evidence="1">
    <location>
        <begin position="377"/>
        <end position="407"/>
    </location>
</feature>
<dbReference type="InterPro" id="IPR021815">
    <property type="entry name" value="TsiV"/>
</dbReference>
<protein>
    <submittedName>
        <fullName evidence="2">Uncharacterized protein DUF3396</fullName>
    </submittedName>
</protein>
<accession>A0A329CWV9</accession>
<gene>
    <name evidence="2" type="ORF">BX591_101250</name>
</gene>
<dbReference type="AlphaFoldDB" id="A0A329CWV9"/>